<name>A0A0L0FEX6_9EUKA</name>
<dbReference type="GeneID" id="25912672"/>
<sequence length="127" mass="14713">MADVYFVSALPMPTITNIVLVFVLAVLITPEKQISILAFVQKETFMFLPYVPRALERHDFYLPTQISRALNPGRVQMIQPLMYEMLTEEIEKLGSNETLNVHKWSCSILERFSMNFVFGLDHAEDSW</sequence>
<evidence type="ECO:0000313" key="3">
    <source>
        <dbReference type="Proteomes" id="UP000054560"/>
    </source>
</evidence>
<protein>
    <submittedName>
        <fullName evidence="2">Uncharacterized protein</fullName>
    </submittedName>
</protein>
<keyword evidence="3" id="KW-1185">Reference proteome</keyword>
<organism evidence="2 3">
    <name type="scientific">Sphaeroforma arctica JP610</name>
    <dbReference type="NCBI Taxonomy" id="667725"/>
    <lineage>
        <taxon>Eukaryota</taxon>
        <taxon>Ichthyosporea</taxon>
        <taxon>Ichthyophonida</taxon>
        <taxon>Sphaeroforma</taxon>
    </lineage>
</organism>
<evidence type="ECO:0000256" key="1">
    <source>
        <dbReference type="SAM" id="Phobius"/>
    </source>
</evidence>
<proteinExistence type="predicted"/>
<keyword evidence="1" id="KW-0472">Membrane</keyword>
<evidence type="ECO:0000313" key="2">
    <source>
        <dbReference type="EMBL" id="KNC75305.1"/>
    </source>
</evidence>
<keyword evidence="1" id="KW-0812">Transmembrane</keyword>
<gene>
    <name evidence="2" type="ORF">SARC_12168</name>
</gene>
<dbReference type="AlphaFoldDB" id="A0A0L0FEX6"/>
<reference evidence="2 3" key="1">
    <citation type="submission" date="2011-02" db="EMBL/GenBank/DDBJ databases">
        <title>The Genome Sequence of Sphaeroforma arctica JP610.</title>
        <authorList>
            <consortium name="The Broad Institute Genome Sequencing Platform"/>
            <person name="Russ C."/>
            <person name="Cuomo C."/>
            <person name="Young S.K."/>
            <person name="Zeng Q."/>
            <person name="Gargeya S."/>
            <person name="Alvarado L."/>
            <person name="Berlin A."/>
            <person name="Chapman S.B."/>
            <person name="Chen Z."/>
            <person name="Freedman E."/>
            <person name="Gellesch M."/>
            <person name="Goldberg J."/>
            <person name="Griggs A."/>
            <person name="Gujja S."/>
            <person name="Heilman E."/>
            <person name="Heiman D."/>
            <person name="Howarth C."/>
            <person name="Mehta T."/>
            <person name="Neiman D."/>
            <person name="Pearson M."/>
            <person name="Roberts A."/>
            <person name="Saif S."/>
            <person name="Shea T."/>
            <person name="Shenoy N."/>
            <person name="Sisk P."/>
            <person name="Stolte C."/>
            <person name="Sykes S."/>
            <person name="White J."/>
            <person name="Yandava C."/>
            <person name="Burger G."/>
            <person name="Gray M.W."/>
            <person name="Holland P.W.H."/>
            <person name="King N."/>
            <person name="Lang F.B.F."/>
            <person name="Roger A.J."/>
            <person name="Ruiz-Trillo I."/>
            <person name="Haas B."/>
            <person name="Nusbaum C."/>
            <person name="Birren B."/>
        </authorList>
    </citation>
    <scope>NUCLEOTIDE SEQUENCE [LARGE SCALE GENOMIC DNA]</scope>
    <source>
        <strain evidence="2 3">JP610</strain>
    </source>
</reference>
<feature type="transmembrane region" description="Helical" evidence="1">
    <location>
        <begin position="6"/>
        <end position="28"/>
    </location>
</feature>
<dbReference type="Proteomes" id="UP000054560">
    <property type="component" value="Unassembled WGS sequence"/>
</dbReference>
<keyword evidence="1" id="KW-1133">Transmembrane helix</keyword>
<accession>A0A0L0FEX6</accession>
<dbReference type="EMBL" id="KQ243708">
    <property type="protein sequence ID" value="KNC75305.1"/>
    <property type="molecule type" value="Genomic_DNA"/>
</dbReference>
<dbReference type="RefSeq" id="XP_014149207.1">
    <property type="nucleotide sequence ID" value="XM_014293732.1"/>
</dbReference>